<dbReference type="InterPro" id="IPR036188">
    <property type="entry name" value="FAD/NAD-bd_sf"/>
</dbReference>
<dbReference type="Gene3D" id="3.40.30.120">
    <property type="match status" value="1"/>
</dbReference>
<reference evidence="7" key="1">
    <citation type="journal article" date="2019" name="Int. J. Syst. Evol. Microbiol.">
        <title>The Global Catalogue of Microorganisms (GCM) 10K type strain sequencing project: providing services to taxonomists for standard genome sequencing and annotation.</title>
        <authorList>
            <consortium name="The Broad Institute Genomics Platform"/>
            <consortium name="The Broad Institute Genome Sequencing Center for Infectious Disease"/>
            <person name="Wu L."/>
            <person name="Ma J."/>
        </authorList>
    </citation>
    <scope>NUCLEOTIDE SEQUENCE [LARGE SCALE GENOMIC DNA]</scope>
    <source>
        <strain evidence="7">JCM 9371</strain>
    </source>
</reference>
<evidence type="ECO:0000259" key="5">
    <source>
        <dbReference type="Pfam" id="PF01494"/>
    </source>
</evidence>
<dbReference type="Gene3D" id="3.30.9.10">
    <property type="entry name" value="D-Amino Acid Oxidase, subunit A, domain 2"/>
    <property type="match status" value="1"/>
</dbReference>
<organism evidence="6 7">
    <name type="scientific">Actinomadura fibrosa</name>
    <dbReference type="NCBI Taxonomy" id="111802"/>
    <lineage>
        <taxon>Bacteria</taxon>
        <taxon>Bacillati</taxon>
        <taxon>Actinomycetota</taxon>
        <taxon>Actinomycetes</taxon>
        <taxon>Streptosporangiales</taxon>
        <taxon>Thermomonosporaceae</taxon>
        <taxon>Actinomadura</taxon>
    </lineage>
</organism>
<proteinExistence type="predicted"/>
<dbReference type="Proteomes" id="UP001597063">
    <property type="component" value="Unassembled WGS sequence"/>
</dbReference>
<dbReference type="PANTHER" id="PTHR43004:SF19">
    <property type="entry name" value="BINDING MONOOXYGENASE, PUTATIVE (JCVI)-RELATED"/>
    <property type="match status" value="1"/>
</dbReference>
<protein>
    <submittedName>
        <fullName evidence="6">FAD-dependent monooxygenase</fullName>
    </submittedName>
</protein>
<dbReference type="InterPro" id="IPR050641">
    <property type="entry name" value="RIFMO-like"/>
</dbReference>
<dbReference type="PANTHER" id="PTHR43004">
    <property type="entry name" value="TRK SYSTEM POTASSIUM UPTAKE PROTEIN"/>
    <property type="match status" value="1"/>
</dbReference>
<feature type="region of interest" description="Disordered" evidence="4">
    <location>
        <begin position="264"/>
        <end position="288"/>
    </location>
</feature>
<feature type="domain" description="FAD-binding" evidence="5">
    <location>
        <begin position="290"/>
        <end position="395"/>
    </location>
</feature>
<name>A0ABW2XC19_9ACTN</name>
<keyword evidence="3" id="KW-0274">FAD</keyword>
<dbReference type="Gene3D" id="3.50.50.60">
    <property type="entry name" value="FAD/NAD(P)-binding domain"/>
    <property type="match status" value="1"/>
</dbReference>
<dbReference type="InterPro" id="IPR002938">
    <property type="entry name" value="FAD-bd"/>
</dbReference>
<dbReference type="Pfam" id="PF21274">
    <property type="entry name" value="Rng_hyd_C"/>
    <property type="match status" value="1"/>
</dbReference>
<keyword evidence="6" id="KW-0560">Oxidoreductase</keyword>
<gene>
    <name evidence="6" type="ORF">ACFQZM_01770</name>
</gene>
<dbReference type="RefSeq" id="WP_131757095.1">
    <property type="nucleotide sequence ID" value="NZ_CAACUY010000025.1"/>
</dbReference>
<evidence type="ECO:0000256" key="3">
    <source>
        <dbReference type="ARBA" id="ARBA00022827"/>
    </source>
</evidence>
<sequence>MATIEVPVLIVGGGGCGLSASVFCSDHGVEHLLVERHAGTSTIPKAHYHNQRTMEILRQHGLHEAVAEQAAPVERFAKVRWMTSLAGDGAPDGRVIYEMDGFGGGPLRDRYAAASPALPSRLPQNRLEPILRRRAERDNPGRILFGRELAALTDEGDRVVAEVRDTATGETTEVVARYVVAADGGRTVGPALGVRMRGLPGMRQITTVHFSADLSPWWREGAHMTHFLNPYNPGLFCNIFEMGPTWGKHCEEWVIHFHLPPADAAKPGESGESGERGGPGGSGERAALPGEEAVVRRIRDVLGLPDLDLTLHGMTSWTVQGLLADRYRHGRVLFAGDAAHRQPPTVGLGLNTGIQDAHNLAWKLAAVLTGRAPDGLLDTYEAERRPIGRHNIDWAVSAAAHNQAVLGAIGLGPGVPAERRERMFAAYFDPSPLGAAGRARAAEMFATTRGGYQAHDVEVGFAYDEGAVVPDGSPPPHREPLRDVYRPTTRPGHLLPHAWLERGGRRLSTHDLTGSAAGFALLTGPAGTPWCEAAAQVAEKLSIPIRTARIGAGAEFADAEGTWEAVREISDDGAVLVRPDNHVAWRSTGGGENPAGTLADALSRVLHHDDSTR</sequence>
<keyword evidence="7" id="KW-1185">Reference proteome</keyword>
<dbReference type="GO" id="GO:0004497">
    <property type="term" value="F:monooxygenase activity"/>
    <property type="evidence" value="ECO:0007669"/>
    <property type="project" value="UniProtKB-KW"/>
</dbReference>
<dbReference type="EMBL" id="JBHTGP010000001">
    <property type="protein sequence ID" value="MFD0683210.1"/>
    <property type="molecule type" value="Genomic_DNA"/>
</dbReference>
<feature type="domain" description="FAD-binding" evidence="5">
    <location>
        <begin position="5"/>
        <end position="266"/>
    </location>
</feature>
<keyword evidence="6" id="KW-0503">Monooxygenase</keyword>
<dbReference type="SUPFAM" id="SSF51905">
    <property type="entry name" value="FAD/NAD(P)-binding domain"/>
    <property type="match status" value="1"/>
</dbReference>
<keyword evidence="2" id="KW-0285">Flavoprotein</keyword>
<evidence type="ECO:0000256" key="4">
    <source>
        <dbReference type="SAM" id="MobiDB-lite"/>
    </source>
</evidence>
<comment type="caution">
    <text evidence="6">The sequence shown here is derived from an EMBL/GenBank/DDBJ whole genome shotgun (WGS) entry which is preliminary data.</text>
</comment>
<evidence type="ECO:0000313" key="6">
    <source>
        <dbReference type="EMBL" id="MFD0683210.1"/>
    </source>
</evidence>
<accession>A0ABW2XC19</accession>
<evidence type="ECO:0000256" key="2">
    <source>
        <dbReference type="ARBA" id="ARBA00022630"/>
    </source>
</evidence>
<dbReference type="Pfam" id="PF01494">
    <property type="entry name" value="FAD_binding_3"/>
    <property type="match status" value="2"/>
</dbReference>
<dbReference type="PRINTS" id="PR00420">
    <property type="entry name" value="RNGMNOXGNASE"/>
</dbReference>
<evidence type="ECO:0000256" key="1">
    <source>
        <dbReference type="ARBA" id="ARBA00001974"/>
    </source>
</evidence>
<comment type="cofactor">
    <cofactor evidence="1">
        <name>FAD</name>
        <dbReference type="ChEBI" id="CHEBI:57692"/>
    </cofactor>
</comment>
<evidence type="ECO:0000313" key="7">
    <source>
        <dbReference type="Proteomes" id="UP001597063"/>
    </source>
</evidence>